<dbReference type="AlphaFoldDB" id="A0A2X1AD63"/>
<dbReference type="Proteomes" id="UP000251431">
    <property type="component" value="Unassembled WGS sequence"/>
</dbReference>
<proteinExistence type="predicted"/>
<name>A0A2X1AD63_9BACI</name>
<gene>
    <name evidence="1" type="ORF">NCTC7582_04565</name>
</gene>
<evidence type="ECO:0000313" key="2">
    <source>
        <dbReference type="Proteomes" id="UP000251431"/>
    </source>
</evidence>
<dbReference type="EMBL" id="UAQE01000004">
    <property type="protein sequence ID" value="SPU38602.1"/>
    <property type="molecule type" value="Genomic_DNA"/>
</dbReference>
<sequence>MAGYACIAINQPFLIIKRKKPKHQLPQQVLRIASMF</sequence>
<protein>
    <submittedName>
        <fullName evidence="1">Uncharacterized protein</fullName>
    </submittedName>
</protein>
<accession>A0A2X1AD63</accession>
<evidence type="ECO:0000313" key="1">
    <source>
        <dbReference type="EMBL" id="SPU38602.1"/>
    </source>
</evidence>
<reference evidence="1 2" key="1">
    <citation type="submission" date="2018-06" db="EMBL/GenBank/DDBJ databases">
        <authorList>
            <consortium name="Pathogen Informatics"/>
            <person name="Doyle S."/>
        </authorList>
    </citation>
    <scope>NUCLEOTIDE SEQUENCE [LARGE SCALE GENOMIC DNA]</scope>
    <source>
        <strain evidence="1 2">NCTC7582</strain>
    </source>
</reference>
<organism evidence="1 2">
    <name type="scientific">Lysinibacillus capsici</name>
    <dbReference type="NCBI Taxonomy" id="2115968"/>
    <lineage>
        <taxon>Bacteria</taxon>
        <taxon>Bacillati</taxon>
        <taxon>Bacillota</taxon>
        <taxon>Bacilli</taxon>
        <taxon>Bacillales</taxon>
        <taxon>Bacillaceae</taxon>
        <taxon>Lysinibacillus</taxon>
    </lineage>
</organism>